<keyword evidence="3 10" id="KW-0812">Transmembrane</keyword>
<evidence type="ECO:0000256" key="5">
    <source>
        <dbReference type="ARBA" id="ARBA00022989"/>
    </source>
</evidence>
<dbReference type="STRING" id="1618545.US53_C0035G0013"/>
<dbReference type="PANTHER" id="PTHR34573">
    <property type="entry name" value="VKC DOMAIN-CONTAINING PROTEIN"/>
    <property type="match status" value="1"/>
</dbReference>
<dbReference type="Pfam" id="PF07884">
    <property type="entry name" value="VKOR"/>
    <property type="match status" value="1"/>
</dbReference>
<comment type="caution">
    <text evidence="12">The sequence shown here is derived from an EMBL/GenBank/DDBJ whole genome shotgun (WGS) entry which is preliminary data.</text>
</comment>
<evidence type="ECO:0000256" key="3">
    <source>
        <dbReference type="ARBA" id="ARBA00022692"/>
    </source>
</evidence>
<evidence type="ECO:0000256" key="10">
    <source>
        <dbReference type="SAM" id="Phobius"/>
    </source>
</evidence>
<evidence type="ECO:0000256" key="8">
    <source>
        <dbReference type="ARBA" id="ARBA00023157"/>
    </source>
</evidence>
<accession>A0A0G0HE89</accession>
<dbReference type="GO" id="GO:0048038">
    <property type="term" value="F:quinone binding"/>
    <property type="evidence" value="ECO:0007669"/>
    <property type="project" value="UniProtKB-KW"/>
</dbReference>
<dbReference type="PANTHER" id="PTHR34573:SF1">
    <property type="entry name" value="VITAMIN K EPOXIDE REDUCTASE DOMAIN-CONTAINING PROTEIN"/>
    <property type="match status" value="1"/>
</dbReference>
<keyword evidence="6" id="KW-0560">Oxidoreductase</keyword>
<keyword evidence="4" id="KW-0874">Quinone</keyword>
<keyword evidence="9" id="KW-0676">Redox-active center</keyword>
<dbReference type="InterPro" id="IPR038354">
    <property type="entry name" value="VKOR_sf"/>
</dbReference>
<dbReference type="GO" id="GO:0016020">
    <property type="term" value="C:membrane"/>
    <property type="evidence" value="ECO:0007669"/>
    <property type="project" value="UniProtKB-SubCell"/>
</dbReference>
<dbReference type="Proteomes" id="UP000034591">
    <property type="component" value="Unassembled WGS sequence"/>
</dbReference>
<keyword evidence="8" id="KW-1015">Disulfide bond</keyword>
<evidence type="ECO:0000256" key="1">
    <source>
        <dbReference type="ARBA" id="ARBA00004141"/>
    </source>
</evidence>
<dbReference type="EMBL" id="LBTI01000035">
    <property type="protein sequence ID" value="KKQ36860.1"/>
    <property type="molecule type" value="Genomic_DNA"/>
</dbReference>
<dbReference type="InterPro" id="IPR012932">
    <property type="entry name" value="VKOR"/>
</dbReference>
<evidence type="ECO:0000313" key="12">
    <source>
        <dbReference type="EMBL" id="KKQ36860.1"/>
    </source>
</evidence>
<dbReference type="SMART" id="SM00756">
    <property type="entry name" value="VKc"/>
    <property type="match status" value="1"/>
</dbReference>
<evidence type="ECO:0000256" key="7">
    <source>
        <dbReference type="ARBA" id="ARBA00023136"/>
    </source>
</evidence>
<evidence type="ECO:0000256" key="9">
    <source>
        <dbReference type="ARBA" id="ARBA00023284"/>
    </source>
</evidence>
<evidence type="ECO:0000259" key="11">
    <source>
        <dbReference type="SMART" id="SM00756"/>
    </source>
</evidence>
<evidence type="ECO:0000256" key="4">
    <source>
        <dbReference type="ARBA" id="ARBA00022719"/>
    </source>
</evidence>
<keyword evidence="7 10" id="KW-0472">Membrane</keyword>
<evidence type="ECO:0000256" key="6">
    <source>
        <dbReference type="ARBA" id="ARBA00023002"/>
    </source>
</evidence>
<evidence type="ECO:0000256" key="2">
    <source>
        <dbReference type="ARBA" id="ARBA00006214"/>
    </source>
</evidence>
<evidence type="ECO:0000313" key="13">
    <source>
        <dbReference type="Proteomes" id="UP000034591"/>
    </source>
</evidence>
<dbReference type="AlphaFoldDB" id="A0A0G0HE89"/>
<reference evidence="12 13" key="1">
    <citation type="journal article" date="2015" name="Nature">
        <title>rRNA introns, odd ribosomes, and small enigmatic genomes across a large radiation of phyla.</title>
        <authorList>
            <person name="Brown C.T."/>
            <person name="Hug L.A."/>
            <person name="Thomas B.C."/>
            <person name="Sharon I."/>
            <person name="Castelle C.J."/>
            <person name="Singh A."/>
            <person name="Wilkins M.J."/>
            <person name="Williams K.H."/>
            <person name="Banfield J.F."/>
        </authorList>
    </citation>
    <scope>NUCLEOTIDE SEQUENCE [LARGE SCALE GENOMIC DNA]</scope>
</reference>
<dbReference type="GO" id="GO:0016491">
    <property type="term" value="F:oxidoreductase activity"/>
    <property type="evidence" value="ECO:0007669"/>
    <property type="project" value="UniProtKB-KW"/>
</dbReference>
<proteinExistence type="inferred from homology"/>
<feature type="transmembrane region" description="Helical" evidence="10">
    <location>
        <begin position="102"/>
        <end position="119"/>
    </location>
</feature>
<feature type="transmembrane region" description="Helical" evidence="10">
    <location>
        <begin position="59"/>
        <end position="81"/>
    </location>
</feature>
<keyword evidence="5 10" id="KW-1133">Transmembrane helix</keyword>
<feature type="domain" description="Vitamin K epoxide reductase" evidence="11">
    <location>
        <begin position="3"/>
        <end position="152"/>
    </location>
</feature>
<comment type="subcellular location">
    <subcellularLocation>
        <location evidence="1">Membrane</location>
        <topology evidence="1">Multi-pass membrane protein</topology>
    </subcellularLocation>
</comment>
<name>A0A0G0HE89_9BACT</name>
<sequence>MKKSTIINILLILTMLGILTSTYLVKLHYSQSSSFCNINDKLNCDIVNKSQYALFPPLYGAPISLLGLLNFLILFLAIILISKNKQFSLFKEQIDQLVLSEFIYYALLANLLFAAYLIYIESFVLGVFCIICLLLDLIIILSIFFSYKLKKSS</sequence>
<feature type="transmembrane region" description="Helical" evidence="10">
    <location>
        <begin position="7"/>
        <end position="25"/>
    </location>
</feature>
<dbReference type="Gene3D" id="1.20.1440.130">
    <property type="entry name" value="VKOR domain"/>
    <property type="match status" value="1"/>
</dbReference>
<gene>
    <name evidence="12" type="ORF">US53_C0035G0013</name>
</gene>
<organism evidence="12 13">
    <name type="scientific">Candidatus Woesebacteria bacterium GW2011_GWA1_37_7</name>
    <dbReference type="NCBI Taxonomy" id="1618545"/>
    <lineage>
        <taxon>Bacteria</taxon>
        <taxon>Candidatus Woeseibacteriota</taxon>
    </lineage>
</organism>
<feature type="transmembrane region" description="Helical" evidence="10">
    <location>
        <begin position="125"/>
        <end position="147"/>
    </location>
</feature>
<protein>
    <recommendedName>
        <fullName evidence="11">Vitamin K epoxide reductase domain-containing protein</fullName>
    </recommendedName>
</protein>
<comment type="similarity">
    <text evidence="2">Belongs to the VKOR family.</text>
</comment>